<comment type="caution">
    <text evidence="2">The sequence shown here is derived from an EMBL/GenBank/DDBJ whole genome shotgun (WGS) entry which is preliminary data.</text>
</comment>
<dbReference type="InterPro" id="IPR001296">
    <property type="entry name" value="Glyco_trans_1"/>
</dbReference>
<protein>
    <submittedName>
        <fullName evidence="2">Glycosyltransferase family 4 protein</fullName>
    </submittedName>
</protein>
<keyword evidence="3" id="KW-1185">Reference proteome</keyword>
<accession>A0A9E2SEC0</accession>
<gene>
    <name evidence="2" type="ORF">KTO63_23545</name>
</gene>
<feature type="domain" description="Glycosyl transferase family 1" evidence="1">
    <location>
        <begin position="179"/>
        <end position="328"/>
    </location>
</feature>
<dbReference type="PANTHER" id="PTHR12526">
    <property type="entry name" value="GLYCOSYLTRANSFERASE"/>
    <property type="match status" value="1"/>
</dbReference>
<dbReference type="PANTHER" id="PTHR12526:SF637">
    <property type="entry name" value="GLYCOSYLTRANSFERASE EPSF-RELATED"/>
    <property type="match status" value="1"/>
</dbReference>
<evidence type="ECO:0000259" key="1">
    <source>
        <dbReference type="Pfam" id="PF00534"/>
    </source>
</evidence>
<dbReference type="GO" id="GO:0016757">
    <property type="term" value="F:glycosyltransferase activity"/>
    <property type="evidence" value="ECO:0007669"/>
    <property type="project" value="InterPro"/>
</dbReference>
<evidence type="ECO:0000313" key="3">
    <source>
        <dbReference type="Proteomes" id="UP000812270"/>
    </source>
</evidence>
<proteinExistence type="predicted"/>
<name>A0A9E2SEC0_9BACT</name>
<dbReference type="EMBL" id="JAHSPG010000017">
    <property type="protein sequence ID" value="MBV4360159.1"/>
    <property type="molecule type" value="Genomic_DNA"/>
</dbReference>
<reference evidence="2" key="1">
    <citation type="submission" date="2021-06" db="EMBL/GenBank/DDBJ databases">
        <authorList>
            <person name="Huq M.A."/>
        </authorList>
    </citation>
    <scope>NUCLEOTIDE SEQUENCE</scope>
    <source>
        <strain evidence="2">MAH-26</strain>
    </source>
</reference>
<evidence type="ECO:0000313" key="2">
    <source>
        <dbReference type="EMBL" id="MBV4360159.1"/>
    </source>
</evidence>
<dbReference type="Proteomes" id="UP000812270">
    <property type="component" value="Unassembled WGS sequence"/>
</dbReference>
<dbReference type="Pfam" id="PF00534">
    <property type="entry name" value="Glycos_transf_1"/>
    <property type="match status" value="1"/>
</dbReference>
<dbReference type="CDD" id="cd03801">
    <property type="entry name" value="GT4_PimA-like"/>
    <property type="match status" value="1"/>
</dbReference>
<dbReference type="RefSeq" id="WP_217794426.1">
    <property type="nucleotide sequence ID" value="NZ_JAHSPG010000017.1"/>
</dbReference>
<dbReference type="AlphaFoldDB" id="A0A9E2SEC0"/>
<sequence length="389" mass="44574">MFTLIDLTFFVNKEFASGSELVISQAASLGYVDHIKKCVAVEVVKHTCKEEHIVVNGVPYHFFKNNNRFFSFPLKTFLYIRKRQPEIVLTQGLSFPFQVLMLRLFAKSKTRILAQHHGERCARSVVKRMFERFADKYIDAYLFNTPEYAEERLQLGLIGYQDKILLLPEGSNTFQKKDKKKARLQAGIESEGTVFLWVGRLNDNKDPLTILHAFAKYLSYNGDAQLYMIYQTEDLLWAVTDLVNQNDLLLAHVHLLGKRDRNELDMWYNAADYFITGSHHEYGGYALLEAMACGCVPIATNIPTMQRYLQHGETGFLFPPGDIEVLSLLLTILDQYDVEEMSRKVAGHFRANYSFEKIATELCDICTALLVKQPHYVGDRVIDPVSSNA</sequence>
<organism evidence="2 3">
    <name type="scientific">Pinibacter aurantiacus</name>
    <dbReference type="NCBI Taxonomy" id="2851599"/>
    <lineage>
        <taxon>Bacteria</taxon>
        <taxon>Pseudomonadati</taxon>
        <taxon>Bacteroidota</taxon>
        <taxon>Chitinophagia</taxon>
        <taxon>Chitinophagales</taxon>
        <taxon>Chitinophagaceae</taxon>
        <taxon>Pinibacter</taxon>
    </lineage>
</organism>